<keyword evidence="2" id="KW-1185">Reference proteome</keyword>
<dbReference type="PATRIC" id="fig|1158612.3.peg.723"/>
<proteinExistence type="predicted"/>
<sequence length="146" mass="16820">MKSPTIYKEWVECFQLLKEACNDNEVLEAMKLGTIEWQSGVAERFTKQLFDVVNYRLVCATDKFHKNQSMGVRNEASYIQALLSLRKELQQLGKVVTIPAIPKDEQERFQVLVREHADNIQKSLEDSAKSDYSGKMLSIVKNHKVN</sequence>
<gene>
    <name evidence="1" type="ORF">UC7_00715</name>
</gene>
<protein>
    <submittedName>
        <fullName evidence="1">Uncharacterized protein</fullName>
    </submittedName>
</protein>
<dbReference type="Proteomes" id="UP000013840">
    <property type="component" value="Unassembled WGS sequence"/>
</dbReference>
<evidence type="ECO:0000313" key="2">
    <source>
        <dbReference type="Proteomes" id="UP000013840"/>
    </source>
</evidence>
<dbReference type="RefSeq" id="WP_010770898.1">
    <property type="nucleotide sequence ID" value="NZ_KB946332.1"/>
</dbReference>
<dbReference type="AlphaFoldDB" id="R3U7A0"/>
<evidence type="ECO:0000313" key="1">
    <source>
        <dbReference type="EMBL" id="EOL49338.1"/>
    </source>
</evidence>
<name>R3U7A0_9ENTE</name>
<dbReference type="STRING" id="317735.RU98_GL001696"/>
<dbReference type="OrthoDB" id="2621482at2"/>
<comment type="caution">
    <text evidence="1">The sequence shown here is derived from an EMBL/GenBank/DDBJ whole genome shotgun (WGS) entry which is preliminary data.</text>
</comment>
<accession>R3U7A0</accession>
<dbReference type="eggNOG" id="ENOG5030RWP">
    <property type="taxonomic scope" value="Bacteria"/>
</dbReference>
<organism evidence="1 2">
    <name type="scientific">Enterococcus caccae ATCC BAA-1240</name>
    <dbReference type="NCBI Taxonomy" id="1158612"/>
    <lineage>
        <taxon>Bacteria</taxon>
        <taxon>Bacillati</taxon>
        <taxon>Bacillota</taxon>
        <taxon>Bacilli</taxon>
        <taxon>Lactobacillales</taxon>
        <taxon>Enterococcaceae</taxon>
        <taxon>Enterococcus</taxon>
    </lineage>
</organism>
<dbReference type="EMBL" id="AJAU01000008">
    <property type="protein sequence ID" value="EOL49338.1"/>
    <property type="molecule type" value="Genomic_DNA"/>
</dbReference>
<reference evidence="1 2" key="1">
    <citation type="submission" date="2013-02" db="EMBL/GenBank/DDBJ databases">
        <title>The Genome Sequence of Enterococcus caccae BAA-1240.</title>
        <authorList>
            <consortium name="The Broad Institute Genome Sequencing Platform"/>
            <consortium name="The Broad Institute Genome Sequencing Center for Infectious Disease"/>
            <person name="Earl A.M."/>
            <person name="Gilmore M.S."/>
            <person name="Lebreton F."/>
            <person name="Walker B."/>
            <person name="Young S.K."/>
            <person name="Zeng Q."/>
            <person name="Gargeya S."/>
            <person name="Fitzgerald M."/>
            <person name="Haas B."/>
            <person name="Abouelleil A."/>
            <person name="Alvarado L."/>
            <person name="Arachchi H.M."/>
            <person name="Berlin A.M."/>
            <person name="Chapman S.B."/>
            <person name="Dewar J."/>
            <person name="Goldberg J."/>
            <person name="Griggs A."/>
            <person name="Gujja S."/>
            <person name="Hansen M."/>
            <person name="Howarth C."/>
            <person name="Imamovic A."/>
            <person name="Larimer J."/>
            <person name="McCowan C."/>
            <person name="Murphy C."/>
            <person name="Neiman D."/>
            <person name="Pearson M."/>
            <person name="Priest M."/>
            <person name="Roberts A."/>
            <person name="Saif S."/>
            <person name="Shea T."/>
            <person name="Sisk P."/>
            <person name="Sykes S."/>
            <person name="Wortman J."/>
            <person name="Nusbaum C."/>
            <person name="Birren B."/>
        </authorList>
    </citation>
    <scope>NUCLEOTIDE SEQUENCE [LARGE SCALE GENOMIC DNA]</scope>
    <source>
        <strain evidence="1 2">ATCC BAA-1240</strain>
    </source>
</reference>